<keyword evidence="2" id="KW-1133">Transmembrane helix</keyword>
<keyword evidence="2" id="KW-0472">Membrane</keyword>
<feature type="region of interest" description="Disordered" evidence="1">
    <location>
        <begin position="50"/>
        <end position="99"/>
    </location>
</feature>
<protein>
    <submittedName>
        <fullName evidence="3">Uncharacterized protein</fullName>
    </submittedName>
</protein>
<feature type="compositionally biased region" description="Basic and acidic residues" evidence="1">
    <location>
        <begin position="165"/>
        <end position="177"/>
    </location>
</feature>
<sequence length="420" mass="46839">MFRSPLFSWSPRPGQDQSQDPFGTPATQAPSRFSALHSNIRTMINGSSIYSQSPAIPSNNNTPKVPFRGFFRRDQPDQDSSQFAHDGPRGSHDSRSPLHAQHTAGSYIGAIEPQAPETVYHRHPADVPLPPQGSNYVDPESQQLAEEVNGRRHRRKHRRRKHRQPHADRWVRRRDEPGSQGPMLFVRGSPARGKMIACIISGSMLLTVLSIYLTIALTNRDIGQEIHILFIMVLLTITIFFCHSLIRLCMLILNPQSAESRPSLPDMTSAEGFQPVRPIRVHLARDEEAGNDMERAVESELDLEKDELPPPPPPAYGLWRSSVRVDPNLLHWQRVEGQDNRRSVATDFTNSRAGSAIAAQPATAEPRPPSYVSEDGVSYITEAAPRSTVRQSHSGVSDIHPAWRPGYAVSDVTVWPAGRV</sequence>
<dbReference type="OMA" id="RSPLFAW"/>
<dbReference type="VEuPathDB" id="FungiDB:JI435_141710"/>
<feature type="compositionally biased region" description="Basic and acidic residues" evidence="1">
    <location>
        <begin position="86"/>
        <end position="96"/>
    </location>
</feature>
<name>A0A7U2I633_PHANO</name>
<feature type="compositionally biased region" description="Polar residues" evidence="1">
    <location>
        <begin position="132"/>
        <end position="144"/>
    </location>
</feature>
<feature type="transmembrane region" description="Helical" evidence="2">
    <location>
        <begin position="195"/>
        <end position="215"/>
    </location>
</feature>
<accession>A0A7U2I633</accession>
<feature type="compositionally biased region" description="Basic residues" evidence="1">
    <location>
        <begin position="151"/>
        <end position="164"/>
    </location>
</feature>
<evidence type="ECO:0000313" key="4">
    <source>
        <dbReference type="Proteomes" id="UP000663193"/>
    </source>
</evidence>
<reference evidence="4" key="1">
    <citation type="journal article" date="2021" name="BMC Genomics">
        <title>Chromosome-level genome assembly and manually-curated proteome of model necrotroph Parastagonospora nodorum Sn15 reveals a genome-wide trove of candidate effector homologs, and redundancy of virulence-related functions within an accessory chromosome.</title>
        <authorList>
            <person name="Bertazzoni S."/>
            <person name="Jones D.A.B."/>
            <person name="Phan H.T."/>
            <person name="Tan K.-C."/>
            <person name="Hane J.K."/>
        </authorList>
    </citation>
    <scope>NUCLEOTIDE SEQUENCE [LARGE SCALE GENOMIC DNA]</scope>
    <source>
        <strain evidence="4">SN15 / ATCC MYA-4574 / FGSC 10173)</strain>
    </source>
</reference>
<evidence type="ECO:0000256" key="1">
    <source>
        <dbReference type="SAM" id="MobiDB-lite"/>
    </source>
</evidence>
<evidence type="ECO:0000313" key="3">
    <source>
        <dbReference type="EMBL" id="QRD03049.1"/>
    </source>
</evidence>
<organism evidence="3 4">
    <name type="scientific">Phaeosphaeria nodorum (strain SN15 / ATCC MYA-4574 / FGSC 10173)</name>
    <name type="common">Glume blotch fungus</name>
    <name type="synonym">Parastagonospora nodorum</name>
    <dbReference type="NCBI Taxonomy" id="321614"/>
    <lineage>
        <taxon>Eukaryota</taxon>
        <taxon>Fungi</taxon>
        <taxon>Dikarya</taxon>
        <taxon>Ascomycota</taxon>
        <taxon>Pezizomycotina</taxon>
        <taxon>Dothideomycetes</taxon>
        <taxon>Pleosporomycetidae</taxon>
        <taxon>Pleosporales</taxon>
        <taxon>Pleosporineae</taxon>
        <taxon>Phaeosphaeriaceae</taxon>
        <taxon>Parastagonospora</taxon>
    </lineage>
</organism>
<feature type="compositionally biased region" description="Polar residues" evidence="1">
    <location>
        <begin position="50"/>
        <end position="63"/>
    </location>
</feature>
<dbReference type="OrthoDB" id="5417811at2759"/>
<dbReference type="EMBL" id="CP069036">
    <property type="protein sequence ID" value="QRD03049.1"/>
    <property type="molecule type" value="Genomic_DNA"/>
</dbReference>
<keyword evidence="2" id="KW-0812">Transmembrane</keyword>
<feature type="region of interest" description="Disordered" evidence="1">
    <location>
        <begin position="1"/>
        <end position="30"/>
    </location>
</feature>
<gene>
    <name evidence="3" type="ORF">JI435_141710</name>
</gene>
<evidence type="ECO:0000256" key="2">
    <source>
        <dbReference type="SAM" id="Phobius"/>
    </source>
</evidence>
<dbReference type="Proteomes" id="UP000663193">
    <property type="component" value="Chromosome 14"/>
</dbReference>
<dbReference type="AlphaFoldDB" id="A0A7U2I633"/>
<feature type="region of interest" description="Disordered" evidence="1">
    <location>
        <begin position="121"/>
        <end position="186"/>
    </location>
</feature>
<feature type="transmembrane region" description="Helical" evidence="2">
    <location>
        <begin position="227"/>
        <end position="253"/>
    </location>
</feature>
<keyword evidence="4" id="KW-1185">Reference proteome</keyword>
<proteinExistence type="predicted"/>
<feature type="compositionally biased region" description="Polar residues" evidence="1">
    <location>
        <begin position="15"/>
        <end position="30"/>
    </location>
</feature>